<organism evidence="2 3">
    <name type="scientific">Bilifractor porci</name>
    <dbReference type="NCBI Taxonomy" id="2606636"/>
    <lineage>
        <taxon>Bacteria</taxon>
        <taxon>Bacillati</taxon>
        <taxon>Bacillota</taxon>
        <taxon>Clostridia</taxon>
        <taxon>Lachnospirales</taxon>
        <taxon>Lachnospiraceae</taxon>
        <taxon>Bilifractor</taxon>
    </lineage>
</organism>
<name>A0A7X2TNP1_9FIRM</name>
<dbReference type="AlphaFoldDB" id="A0A7X2TNP1"/>
<proteinExistence type="predicted"/>
<evidence type="ECO:0000313" key="3">
    <source>
        <dbReference type="Proteomes" id="UP000466864"/>
    </source>
</evidence>
<protein>
    <recommendedName>
        <fullName evidence="4">ATP synthase archaeal subunit H</fullName>
    </recommendedName>
</protein>
<keyword evidence="1" id="KW-0175">Coiled coil</keyword>
<dbReference type="Proteomes" id="UP000466864">
    <property type="component" value="Unassembled WGS sequence"/>
</dbReference>
<gene>
    <name evidence="2" type="ORF">FYJ60_01260</name>
</gene>
<feature type="coiled-coil region" evidence="1">
    <location>
        <begin position="24"/>
        <end position="70"/>
    </location>
</feature>
<accession>A0A7X2TNP1</accession>
<comment type="caution">
    <text evidence="2">The sequence shown here is derived from an EMBL/GenBank/DDBJ whole genome shotgun (WGS) entry which is preliminary data.</text>
</comment>
<dbReference type="Gene3D" id="1.20.5.2950">
    <property type="match status" value="1"/>
</dbReference>
<evidence type="ECO:0008006" key="4">
    <source>
        <dbReference type="Google" id="ProtNLM"/>
    </source>
</evidence>
<evidence type="ECO:0000256" key="1">
    <source>
        <dbReference type="SAM" id="Coils"/>
    </source>
</evidence>
<evidence type="ECO:0000313" key="2">
    <source>
        <dbReference type="EMBL" id="MST80966.1"/>
    </source>
</evidence>
<sequence length="103" mass="11084">MIDDSIRAVKDAERKASQIILDAHSSADQLIKQAEAEAEQIRADAGNGAAKAAEEKMEEARKKGAEELKQSDALLDKDRQGLEAIAGNKVEQAAEAVIREILS</sequence>
<reference evidence="2 3" key="1">
    <citation type="submission" date="2019-08" db="EMBL/GenBank/DDBJ databases">
        <title>In-depth cultivation of the pig gut microbiome towards novel bacterial diversity and tailored functional studies.</title>
        <authorList>
            <person name="Wylensek D."/>
            <person name="Hitch T.C.A."/>
            <person name="Clavel T."/>
        </authorList>
    </citation>
    <scope>NUCLEOTIDE SEQUENCE [LARGE SCALE GENOMIC DNA]</scope>
    <source>
        <strain evidence="2 3">Oil+RF-744-WCA-WT-13</strain>
    </source>
</reference>
<dbReference type="RefSeq" id="WP_154456777.1">
    <property type="nucleotide sequence ID" value="NZ_VUMV01000001.1"/>
</dbReference>
<dbReference type="EMBL" id="VUMV01000001">
    <property type="protein sequence ID" value="MST80966.1"/>
    <property type="molecule type" value="Genomic_DNA"/>
</dbReference>
<keyword evidence="3" id="KW-1185">Reference proteome</keyword>